<protein>
    <submittedName>
        <fullName evidence="2">Uncharacterized protein</fullName>
    </submittedName>
</protein>
<evidence type="ECO:0000256" key="1">
    <source>
        <dbReference type="SAM" id="Phobius"/>
    </source>
</evidence>
<comment type="caution">
    <text evidence="2">The sequence shown here is derived from an EMBL/GenBank/DDBJ whole genome shotgun (WGS) entry which is preliminary data.</text>
</comment>
<accession>X1MI20</accession>
<proteinExistence type="predicted"/>
<dbReference type="EMBL" id="BARV01003998">
    <property type="protein sequence ID" value="GAI14365.1"/>
    <property type="molecule type" value="Genomic_DNA"/>
</dbReference>
<dbReference type="AlphaFoldDB" id="X1MI20"/>
<gene>
    <name evidence="2" type="ORF">S06H3_09189</name>
</gene>
<feature type="non-terminal residue" evidence="2">
    <location>
        <position position="65"/>
    </location>
</feature>
<organism evidence="2">
    <name type="scientific">marine sediment metagenome</name>
    <dbReference type="NCBI Taxonomy" id="412755"/>
    <lineage>
        <taxon>unclassified sequences</taxon>
        <taxon>metagenomes</taxon>
        <taxon>ecological metagenomes</taxon>
    </lineage>
</organism>
<evidence type="ECO:0000313" key="2">
    <source>
        <dbReference type="EMBL" id="GAI14365.1"/>
    </source>
</evidence>
<keyword evidence="1" id="KW-0472">Membrane</keyword>
<reference evidence="2" key="1">
    <citation type="journal article" date="2014" name="Front. Microbiol.">
        <title>High frequency of phylogenetically diverse reductive dehalogenase-homologous genes in deep subseafloor sedimentary metagenomes.</title>
        <authorList>
            <person name="Kawai M."/>
            <person name="Futagami T."/>
            <person name="Toyoda A."/>
            <person name="Takaki Y."/>
            <person name="Nishi S."/>
            <person name="Hori S."/>
            <person name="Arai W."/>
            <person name="Tsubouchi T."/>
            <person name="Morono Y."/>
            <person name="Uchiyama I."/>
            <person name="Ito T."/>
            <person name="Fujiyama A."/>
            <person name="Inagaki F."/>
            <person name="Takami H."/>
        </authorList>
    </citation>
    <scope>NUCLEOTIDE SEQUENCE</scope>
    <source>
        <strain evidence="2">Expedition CK06-06</strain>
    </source>
</reference>
<feature type="transmembrane region" description="Helical" evidence="1">
    <location>
        <begin position="42"/>
        <end position="64"/>
    </location>
</feature>
<feature type="transmembrane region" description="Helical" evidence="1">
    <location>
        <begin position="20"/>
        <end position="36"/>
    </location>
</feature>
<keyword evidence="1" id="KW-0812">Transmembrane</keyword>
<name>X1MI20_9ZZZZ</name>
<keyword evidence="1" id="KW-1133">Transmembrane helix</keyword>
<sequence>MSNENLREVYRNLHKSQDKYIYFILAATIASIGFTITQTQNIIFSLSLIPLGISILCWGFSFFFV</sequence>